<sequence length="166" mass="16363">MGTIIANQNAVPAGPAVETAAAHPPAAGAPDSAAATNRPRAAAAATAILAAAVTAFATPAAATGTRVGVDPGISVGSATKYGTSCTYTIDGYVDDPVTPVGFYDNGILFAVAKPSGALAQAKWTPVTQGPHRLEILQQSVPGDDVIPYVDVTVGMGVNAGSGCNVF</sequence>
<name>A0ABS1MH53_9NOCA</name>
<reference evidence="1 2" key="1">
    <citation type="submission" date="2021-01" db="EMBL/GenBank/DDBJ databases">
        <title>WGS of actinomycetes isolated from Thailand.</title>
        <authorList>
            <person name="Thawai C."/>
        </authorList>
    </citation>
    <scope>NUCLEOTIDE SEQUENCE [LARGE SCALE GENOMIC DNA]</scope>
    <source>
        <strain evidence="1 2">LPG 2</strain>
    </source>
</reference>
<protein>
    <submittedName>
        <fullName evidence="1">Uncharacterized protein</fullName>
    </submittedName>
</protein>
<dbReference type="RefSeq" id="WP_201954101.1">
    <property type="nucleotide sequence ID" value="NZ_JAERRJ010000012.1"/>
</dbReference>
<evidence type="ECO:0000313" key="1">
    <source>
        <dbReference type="EMBL" id="MBL1078548.1"/>
    </source>
</evidence>
<dbReference type="Proteomes" id="UP000602198">
    <property type="component" value="Unassembled WGS sequence"/>
</dbReference>
<accession>A0ABS1MH53</accession>
<gene>
    <name evidence="1" type="ORF">JK358_29495</name>
</gene>
<organism evidence="1 2">
    <name type="scientific">Nocardia acididurans</name>
    <dbReference type="NCBI Taxonomy" id="2802282"/>
    <lineage>
        <taxon>Bacteria</taxon>
        <taxon>Bacillati</taxon>
        <taxon>Actinomycetota</taxon>
        <taxon>Actinomycetes</taxon>
        <taxon>Mycobacteriales</taxon>
        <taxon>Nocardiaceae</taxon>
        <taxon>Nocardia</taxon>
    </lineage>
</organism>
<dbReference type="EMBL" id="JAERRJ010000012">
    <property type="protein sequence ID" value="MBL1078548.1"/>
    <property type="molecule type" value="Genomic_DNA"/>
</dbReference>
<evidence type="ECO:0000313" key="2">
    <source>
        <dbReference type="Proteomes" id="UP000602198"/>
    </source>
</evidence>
<proteinExistence type="predicted"/>
<comment type="caution">
    <text evidence="1">The sequence shown here is derived from an EMBL/GenBank/DDBJ whole genome shotgun (WGS) entry which is preliminary data.</text>
</comment>
<keyword evidence="2" id="KW-1185">Reference proteome</keyword>